<dbReference type="Proteomes" id="UP001275084">
    <property type="component" value="Unassembled WGS sequence"/>
</dbReference>
<keyword evidence="1" id="KW-0732">Signal</keyword>
<protein>
    <recommendedName>
        <fullName evidence="4">Secreted protein</fullName>
    </recommendedName>
</protein>
<dbReference type="EMBL" id="JAUIQD010000001">
    <property type="protein sequence ID" value="KAK3363164.1"/>
    <property type="molecule type" value="Genomic_DNA"/>
</dbReference>
<organism evidence="2 3">
    <name type="scientific">Lasiosphaeria hispida</name>
    <dbReference type="NCBI Taxonomy" id="260671"/>
    <lineage>
        <taxon>Eukaryota</taxon>
        <taxon>Fungi</taxon>
        <taxon>Dikarya</taxon>
        <taxon>Ascomycota</taxon>
        <taxon>Pezizomycotina</taxon>
        <taxon>Sordariomycetes</taxon>
        <taxon>Sordariomycetidae</taxon>
        <taxon>Sordariales</taxon>
        <taxon>Lasiosphaeriaceae</taxon>
        <taxon>Lasiosphaeria</taxon>
    </lineage>
</organism>
<dbReference type="AlphaFoldDB" id="A0AAJ0HV79"/>
<feature type="non-terminal residue" evidence="2">
    <location>
        <position position="73"/>
    </location>
</feature>
<reference evidence="2" key="1">
    <citation type="journal article" date="2023" name="Mol. Phylogenet. Evol.">
        <title>Genome-scale phylogeny and comparative genomics of the fungal order Sordariales.</title>
        <authorList>
            <person name="Hensen N."/>
            <person name="Bonometti L."/>
            <person name="Westerberg I."/>
            <person name="Brannstrom I.O."/>
            <person name="Guillou S."/>
            <person name="Cros-Aarteil S."/>
            <person name="Calhoun S."/>
            <person name="Haridas S."/>
            <person name="Kuo A."/>
            <person name="Mondo S."/>
            <person name="Pangilinan J."/>
            <person name="Riley R."/>
            <person name="LaButti K."/>
            <person name="Andreopoulos B."/>
            <person name="Lipzen A."/>
            <person name="Chen C."/>
            <person name="Yan M."/>
            <person name="Daum C."/>
            <person name="Ng V."/>
            <person name="Clum A."/>
            <person name="Steindorff A."/>
            <person name="Ohm R.A."/>
            <person name="Martin F."/>
            <person name="Silar P."/>
            <person name="Natvig D.O."/>
            <person name="Lalanne C."/>
            <person name="Gautier V."/>
            <person name="Ament-Velasquez S.L."/>
            <person name="Kruys A."/>
            <person name="Hutchinson M.I."/>
            <person name="Powell A.J."/>
            <person name="Barry K."/>
            <person name="Miller A.N."/>
            <person name="Grigoriev I.V."/>
            <person name="Debuchy R."/>
            <person name="Gladieux P."/>
            <person name="Hiltunen Thoren M."/>
            <person name="Johannesson H."/>
        </authorList>
    </citation>
    <scope>NUCLEOTIDE SEQUENCE</scope>
    <source>
        <strain evidence="2">CBS 955.72</strain>
    </source>
</reference>
<evidence type="ECO:0000256" key="1">
    <source>
        <dbReference type="SAM" id="SignalP"/>
    </source>
</evidence>
<name>A0AAJ0HV79_9PEZI</name>
<evidence type="ECO:0000313" key="2">
    <source>
        <dbReference type="EMBL" id="KAK3363164.1"/>
    </source>
</evidence>
<sequence length="73" mass="7740">MPSSRAAARCWTTFHITAVLASRSCLRSDKNLDICPVVWPCSGAMMEACAGCALVVRVRKGSPKAKGGRGVFV</sequence>
<accession>A0AAJ0HV79</accession>
<comment type="caution">
    <text evidence="2">The sequence shown here is derived from an EMBL/GenBank/DDBJ whole genome shotgun (WGS) entry which is preliminary data.</text>
</comment>
<feature type="chain" id="PRO_5042547539" description="Secreted protein" evidence="1">
    <location>
        <begin position="22"/>
        <end position="73"/>
    </location>
</feature>
<proteinExistence type="predicted"/>
<feature type="signal peptide" evidence="1">
    <location>
        <begin position="1"/>
        <end position="21"/>
    </location>
</feature>
<gene>
    <name evidence="2" type="ORF">B0T25DRAFT_526484</name>
</gene>
<evidence type="ECO:0000313" key="3">
    <source>
        <dbReference type="Proteomes" id="UP001275084"/>
    </source>
</evidence>
<evidence type="ECO:0008006" key="4">
    <source>
        <dbReference type="Google" id="ProtNLM"/>
    </source>
</evidence>
<keyword evidence="3" id="KW-1185">Reference proteome</keyword>
<reference evidence="2" key="2">
    <citation type="submission" date="2023-06" db="EMBL/GenBank/DDBJ databases">
        <authorList>
            <consortium name="Lawrence Berkeley National Laboratory"/>
            <person name="Haridas S."/>
            <person name="Hensen N."/>
            <person name="Bonometti L."/>
            <person name="Westerberg I."/>
            <person name="Brannstrom I.O."/>
            <person name="Guillou S."/>
            <person name="Cros-Aarteil S."/>
            <person name="Calhoun S."/>
            <person name="Kuo A."/>
            <person name="Mondo S."/>
            <person name="Pangilinan J."/>
            <person name="Riley R."/>
            <person name="Labutti K."/>
            <person name="Andreopoulos B."/>
            <person name="Lipzen A."/>
            <person name="Chen C."/>
            <person name="Yanf M."/>
            <person name="Daum C."/>
            <person name="Ng V."/>
            <person name="Clum A."/>
            <person name="Steindorff A."/>
            <person name="Ohm R."/>
            <person name="Martin F."/>
            <person name="Silar P."/>
            <person name="Natvig D."/>
            <person name="Lalanne C."/>
            <person name="Gautier V."/>
            <person name="Ament-Velasquez S.L."/>
            <person name="Kruys A."/>
            <person name="Hutchinson M.I."/>
            <person name="Powell A.J."/>
            <person name="Barry K."/>
            <person name="Miller A.N."/>
            <person name="Grigoriev I.V."/>
            <person name="Debuchy R."/>
            <person name="Gladieux P."/>
            <person name="Thoren M.H."/>
            <person name="Johannesson H."/>
        </authorList>
    </citation>
    <scope>NUCLEOTIDE SEQUENCE</scope>
    <source>
        <strain evidence="2">CBS 955.72</strain>
    </source>
</reference>